<evidence type="ECO:0000256" key="3">
    <source>
        <dbReference type="RuleBase" id="RU361235"/>
    </source>
</evidence>
<dbReference type="Pfam" id="PF00135">
    <property type="entry name" value="COesterase"/>
    <property type="match status" value="1"/>
</dbReference>
<comment type="caution">
    <text evidence="6">The sequence shown here is derived from an EMBL/GenBank/DDBJ whole genome shotgun (WGS) entry which is preliminary data.</text>
</comment>
<dbReference type="SUPFAM" id="SSF53474">
    <property type="entry name" value="alpha/beta-Hydrolases"/>
    <property type="match status" value="1"/>
</dbReference>
<evidence type="ECO:0000256" key="4">
    <source>
        <dbReference type="SAM" id="MobiDB-lite"/>
    </source>
</evidence>
<accession>A0ABW1KCF5</accession>
<evidence type="ECO:0000256" key="1">
    <source>
        <dbReference type="ARBA" id="ARBA00005964"/>
    </source>
</evidence>
<dbReference type="RefSeq" id="WP_377425443.1">
    <property type="nucleotide sequence ID" value="NZ_JBHSPR010000020.1"/>
</dbReference>
<evidence type="ECO:0000259" key="5">
    <source>
        <dbReference type="Pfam" id="PF00135"/>
    </source>
</evidence>
<name>A0ABW1KCF5_9ACTN</name>
<dbReference type="InterPro" id="IPR002018">
    <property type="entry name" value="CarbesteraseB"/>
</dbReference>
<gene>
    <name evidence="6" type="ORF">ACFP2T_25135</name>
</gene>
<protein>
    <recommendedName>
        <fullName evidence="3">Carboxylic ester hydrolase</fullName>
        <ecNumber evidence="3">3.1.1.-</ecNumber>
    </recommendedName>
</protein>
<evidence type="ECO:0000256" key="2">
    <source>
        <dbReference type="ARBA" id="ARBA00022801"/>
    </source>
</evidence>
<feature type="domain" description="Carboxylesterase type B" evidence="5">
    <location>
        <begin position="73"/>
        <end position="561"/>
    </location>
</feature>
<dbReference type="EMBL" id="JBHSPR010000020">
    <property type="protein sequence ID" value="MFC6019480.1"/>
    <property type="molecule type" value="Genomic_DNA"/>
</dbReference>
<dbReference type="InterPro" id="IPR050309">
    <property type="entry name" value="Type-B_Carboxylest/Lipase"/>
</dbReference>
<dbReference type="PROSITE" id="PS00122">
    <property type="entry name" value="CARBOXYLESTERASE_B_1"/>
    <property type="match status" value="1"/>
</dbReference>
<feature type="region of interest" description="Disordered" evidence="4">
    <location>
        <begin position="1"/>
        <end position="24"/>
    </location>
</feature>
<dbReference type="PANTHER" id="PTHR11559">
    <property type="entry name" value="CARBOXYLESTERASE"/>
    <property type="match status" value="1"/>
</dbReference>
<comment type="similarity">
    <text evidence="1 3">Belongs to the type-B carboxylesterase/lipase family.</text>
</comment>
<feature type="region of interest" description="Disordered" evidence="4">
    <location>
        <begin position="53"/>
        <end position="81"/>
    </location>
</feature>
<evidence type="ECO:0000313" key="6">
    <source>
        <dbReference type="EMBL" id="MFC6019480.1"/>
    </source>
</evidence>
<organism evidence="6 7">
    <name type="scientific">Plantactinospora solaniradicis</name>
    <dbReference type="NCBI Taxonomy" id="1723736"/>
    <lineage>
        <taxon>Bacteria</taxon>
        <taxon>Bacillati</taxon>
        <taxon>Actinomycetota</taxon>
        <taxon>Actinomycetes</taxon>
        <taxon>Micromonosporales</taxon>
        <taxon>Micromonosporaceae</taxon>
        <taxon>Plantactinospora</taxon>
    </lineage>
</organism>
<dbReference type="EC" id="3.1.1.-" evidence="3"/>
<dbReference type="Proteomes" id="UP001596203">
    <property type="component" value="Unassembled WGS sequence"/>
</dbReference>
<sequence>MTKRRQSSSIIPTTSRPARRAGRRPVRAVLAAGLAGAILTALIGGPAAAAAAPTRAEQTSGQFDLAPARPEPAVVRTDSGPVRGTVAADHRVFQGIPYAAPPEGPLRWQPPQPVTRWVEPRDATRPGPACPQANGFLGDEPSITEDCLYLNVTTPTRRDGRDRPVLLWLHGGGFFSGSGHIYGSQRLATAGDVVVVTVNYRLGVFGFLAHPGLDGPNPDQSSGNYGLQDQQAALRWISRNIAAFGGDPGNVTVAGESAGAVSTCAHLAAPGSAGLFHRAVIQSGPCALTTQWPYLDGGNWVARPRAEAERMATGVLTALGCPVAPDAAAVACLRREDPSSEDSSVERLLAASNGGYGFGPVVGPGVLPVNPVEAIRTGRFNRVPVLHGTTRDEHITFQAALEAMAGGQPTTEESYVAELTGFFGPERAAQVLDRYPVSRYGSAGLAAATVWTDSAWACPARTTNQLLSRHVPTYAFEFADEQAPWFSAAPAPTYPTGAFHAAELQYLFDDEQFPGPQTADQRHLSDQMVRYWARFAHTGNPNGPGLPTWPRMSPASDRVQVLAPGPGGIGQVDLGREHACGFWRS</sequence>
<keyword evidence="7" id="KW-1185">Reference proteome</keyword>
<dbReference type="InterPro" id="IPR019826">
    <property type="entry name" value="Carboxylesterase_B_AS"/>
</dbReference>
<reference evidence="7" key="1">
    <citation type="journal article" date="2019" name="Int. J. Syst. Evol. Microbiol.">
        <title>The Global Catalogue of Microorganisms (GCM) 10K type strain sequencing project: providing services to taxonomists for standard genome sequencing and annotation.</title>
        <authorList>
            <consortium name="The Broad Institute Genomics Platform"/>
            <consortium name="The Broad Institute Genome Sequencing Center for Infectious Disease"/>
            <person name="Wu L."/>
            <person name="Ma J."/>
        </authorList>
    </citation>
    <scope>NUCLEOTIDE SEQUENCE [LARGE SCALE GENOMIC DNA]</scope>
    <source>
        <strain evidence="7">ZS-35-S2</strain>
    </source>
</reference>
<evidence type="ECO:0000313" key="7">
    <source>
        <dbReference type="Proteomes" id="UP001596203"/>
    </source>
</evidence>
<keyword evidence="2 3" id="KW-0378">Hydrolase</keyword>
<proteinExistence type="inferred from homology"/>
<dbReference type="Gene3D" id="3.40.50.1820">
    <property type="entry name" value="alpha/beta hydrolase"/>
    <property type="match status" value="1"/>
</dbReference>
<dbReference type="InterPro" id="IPR029058">
    <property type="entry name" value="AB_hydrolase_fold"/>
</dbReference>